<dbReference type="RefSeq" id="WP_042473712.1">
    <property type="nucleotide sequence ID" value="NZ_BAYX01000008.1"/>
</dbReference>
<proteinExistence type="predicted"/>
<dbReference type="Proteomes" id="UP000026941">
    <property type="component" value="Unassembled WGS sequence"/>
</dbReference>
<evidence type="ECO:0000313" key="1">
    <source>
        <dbReference type="EMBL" id="GAJ94358.1"/>
    </source>
</evidence>
<evidence type="ECO:0000313" key="2">
    <source>
        <dbReference type="Proteomes" id="UP000026941"/>
    </source>
</evidence>
<sequence length="166" mass="18395">MQTDHKPESGKGASLSRRTFLQFAAAGSAATLPAVAEAATAKIPQLPLTDQQQLDACIDQLKAILQQMHPGYDHIDGGYQAHKMGGAAVILEASRPPVEWSGPGFYEVEDHHRRNVEGVFWVVREWSDMDRRFYLCGLYHHRGQLHSPSVSINPRRIIRKLEGGAA</sequence>
<protein>
    <submittedName>
        <fullName evidence="1">Uncharacterized protein</fullName>
    </submittedName>
</protein>
<name>A0AA87QFU0_RHIRH</name>
<organism evidence="1 2">
    <name type="scientific">Rhizobium rhizogenes NBRC 13257</name>
    <dbReference type="NCBI Taxonomy" id="1220581"/>
    <lineage>
        <taxon>Bacteria</taxon>
        <taxon>Pseudomonadati</taxon>
        <taxon>Pseudomonadota</taxon>
        <taxon>Alphaproteobacteria</taxon>
        <taxon>Hyphomicrobiales</taxon>
        <taxon>Rhizobiaceae</taxon>
        <taxon>Rhizobium/Agrobacterium group</taxon>
        <taxon>Rhizobium</taxon>
    </lineage>
</organism>
<accession>A0AA87QFU0</accession>
<dbReference type="PROSITE" id="PS51318">
    <property type="entry name" value="TAT"/>
    <property type="match status" value="1"/>
</dbReference>
<reference evidence="1 2" key="1">
    <citation type="submission" date="2014-05" db="EMBL/GenBank/DDBJ databases">
        <title>Whole genome shotgun sequence of Rhizobium rhizogenes NBRC 13257.</title>
        <authorList>
            <person name="Katano-Makiyama Y."/>
            <person name="Hosoyama A."/>
            <person name="Hashimoto M."/>
            <person name="Hosoyama Y."/>
            <person name="Noguchi M."/>
            <person name="Tsuchikane K."/>
            <person name="Kimura A."/>
            <person name="Ohji S."/>
            <person name="Ichikawa N."/>
            <person name="Yamazoe A."/>
            <person name="Fujita N."/>
        </authorList>
    </citation>
    <scope>NUCLEOTIDE SEQUENCE [LARGE SCALE GENOMIC DNA]</scope>
    <source>
        <strain evidence="1 2">NBRC 13257</strain>
    </source>
</reference>
<dbReference type="InterPro" id="IPR006311">
    <property type="entry name" value="TAT_signal"/>
</dbReference>
<gene>
    <name evidence="1" type="ORF">RRH01S_08_00960</name>
</gene>
<comment type="caution">
    <text evidence="1">The sequence shown here is derived from an EMBL/GenBank/DDBJ whole genome shotgun (WGS) entry which is preliminary data.</text>
</comment>
<dbReference type="AlphaFoldDB" id="A0AA87QFU0"/>
<dbReference type="EMBL" id="BAYX01000008">
    <property type="protein sequence ID" value="GAJ94358.1"/>
    <property type="molecule type" value="Genomic_DNA"/>
</dbReference>